<evidence type="ECO:0000256" key="1">
    <source>
        <dbReference type="SAM" id="Phobius"/>
    </source>
</evidence>
<gene>
    <name evidence="2" type="ORF">RDB_LOCUS214122</name>
</gene>
<organism evidence="2 3">
    <name type="scientific">Rhizoctonia solani</name>
    <dbReference type="NCBI Taxonomy" id="456999"/>
    <lineage>
        <taxon>Eukaryota</taxon>
        <taxon>Fungi</taxon>
        <taxon>Dikarya</taxon>
        <taxon>Basidiomycota</taxon>
        <taxon>Agaricomycotina</taxon>
        <taxon>Agaricomycetes</taxon>
        <taxon>Cantharellales</taxon>
        <taxon>Ceratobasidiaceae</taxon>
        <taxon>Rhizoctonia</taxon>
    </lineage>
</organism>
<evidence type="ECO:0000313" key="2">
    <source>
        <dbReference type="EMBL" id="CAE6483221.1"/>
    </source>
</evidence>
<feature type="transmembrane region" description="Helical" evidence="1">
    <location>
        <begin position="33"/>
        <end position="53"/>
    </location>
</feature>
<keyword evidence="1" id="KW-0472">Membrane</keyword>
<dbReference type="EMBL" id="CAJMWW010000673">
    <property type="protein sequence ID" value="CAE6483221.1"/>
    <property type="molecule type" value="Genomic_DNA"/>
</dbReference>
<evidence type="ECO:0000313" key="3">
    <source>
        <dbReference type="Proteomes" id="UP000663841"/>
    </source>
</evidence>
<accession>A0A8H3CI58</accession>
<keyword evidence="1" id="KW-1133">Transmembrane helix</keyword>
<dbReference type="AlphaFoldDB" id="A0A8H3CI58"/>
<name>A0A8H3CI58_9AGAM</name>
<feature type="transmembrane region" description="Helical" evidence="1">
    <location>
        <begin position="59"/>
        <end position="82"/>
    </location>
</feature>
<comment type="caution">
    <text evidence="2">The sequence shown here is derived from an EMBL/GenBank/DDBJ whole genome shotgun (WGS) entry which is preliminary data.</text>
</comment>
<sequence length="171" mass="18762">GIGIRVTLYVQFLLSWSMYFVQPRALPESARMAYMTATALLITSFLNLSTQTLGLLDALVISLISTITLVFASTICSPVASLSHRFVPYRPAAGHFRHLFFTFFWGACCFRLWRHHAHSGLGGSTVDCISNHQITFWPFGQLHATNPNAQKVALALVATGCLALLCSALAE</sequence>
<feature type="transmembrane region" description="Helical" evidence="1">
    <location>
        <begin position="94"/>
        <end position="113"/>
    </location>
</feature>
<reference evidence="2" key="1">
    <citation type="submission" date="2021-01" db="EMBL/GenBank/DDBJ databases">
        <authorList>
            <person name="Kaushik A."/>
        </authorList>
    </citation>
    <scope>NUCLEOTIDE SEQUENCE</scope>
    <source>
        <strain evidence="2">AG3-T5</strain>
    </source>
</reference>
<proteinExistence type="predicted"/>
<protein>
    <submittedName>
        <fullName evidence="2">Uncharacterized protein</fullName>
    </submittedName>
</protein>
<feature type="transmembrane region" description="Helical" evidence="1">
    <location>
        <begin position="152"/>
        <end position="170"/>
    </location>
</feature>
<dbReference type="Proteomes" id="UP000663841">
    <property type="component" value="Unassembled WGS sequence"/>
</dbReference>
<keyword evidence="1" id="KW-0812">Transmembrane</keyword>
<feature type="transmembrane region" description="Helical" evidence="1">
    <location>
        <begin position="6"/>
        <end position="21"/>
    </location>
</feature>
<feature type="non-terminal residue" evidence="2">
    <location>
        <position position="1"/>
    </location>
</feature>